<dbReference type="SUPFAM" id="SSF57850">
    <property type="entry name" value="RING/U-box"/>
    <property type="match status" value="1"/>
</dbReference>
<feature type="region of interest" description="Disordered" evidence="2">
    <location>
        <begin position="1"/>
        <end position="23"/>
    </location>
</feature>
<dbReference type="InterPro" id="IPR001841">
    <property type="entry name" value="Znf_RING"/>
</dbReference>
<accession>A0AA35V0K5</accession>
<reference evidence="4" key="1">
    <citation type="submission" date="2023-04" db="EMBL/GenBank/DDBJ databases">
        <authorList>
            <person name="Vijverberg K."/>
            <person name="Xiong W."/>
            <person name="Schranz E."/>
        </authorList>
    </citation>
    <scope>NUCLEOTIDE SEQUENCE</scope>
</reference>
<sequence>MSREIEVHNHHLNGSLPADNDIPDDLREFLSEVEGVSLEEAILQQASVYQSYQESGRNRAVATDDEHSSCSSEDEEEDEDEDEDADADEDDGESSVHEIVNSQEVTDEAYARSLQEFGEEYDEFMITEFSGRASGVTESPLTHVSSPDSSQDDIDPDNMRYEELLNLSETIGVENIGLSTERLSLLPNYIYTSGMFSKNKEESCVICQENFKFGKRVISLPCSHQYHSKCISEWLKLKKNCPICQKEVV</sequence>
<dbReference type="GO" id="GO:0008270">
    <property type="term" value="F:zinc ion binding"/>
    <property type="evidence" value="ECO:0007669"/>
    <property type="project" value="UniProtKB-KW"/>
</dbReference>
<keyword evidence="5" id="KW-1185">Reference proteome</keyword>
<dbReference type="SMART" id="SM00184">
    <property type="entry name" value="RING"/>
    <property type="match status" value="1"/>
</dbReference>
<dbReference type="PANTHER" id="PTHR46400:SF10">
    <property type="entry name" value="ZINC FINGER, RING_FYVE_PHD-TYPE-RELATED"/>
    <property type="match status" value="1"/>
</dbReference>
<dbReference type="PROSITE" id="PS50089">
    <property type="entry name" value="ZF_RING_2"/>
    <property type="match status" value="1"/>
</dbReference>
<proteinExistence type="predicted"/>
<gene>
    <name evidence="4" type="ORF">LSALG_LOCUS554</name>
</gene>
<feature type="domain" description="RING-type" evidence="3">
    <location>
        <begin position="204"/>
        <end position="245"/>
    </location>
</feature>
<dbReference type="PANTHER" id="PTHR46400">
    <property type="entry name" value="RING/U-BOX SUPERFAMILY PROTEIN"/>
    <property type="match status" value="1"/>
</dbReference>
<dbReference type="GO" id="GO:0031624">
    <property type="term" value="F:ubiquitin conjugating enzyme binding"/>
    <property type="evidence" value="ECO:0007669"/>
    <property type="project" value="TreeGrafter"/>
</dbReference>
<evidence type="ECO:0000313" key="4">
    <source>
        <dbReference type="EMBL" id="CAI9259673.1"/>
    </source>
</evidence>
<evidence type="ECO:0000313" key="5">
    <source>
        <dbReference type="Proteomes" id="UP001177003"/>
    </source>
</evidence>
<dbReference type="InterPro" id="IPR033276">
    <property type="entry name" value="BB"/>
</dbReference>
<evidence type="ECO:0000259" key="3">
    <source>
        <dbReference type="PROSITE" id="PS50089"/>
    </source>
</evidence>
<dbReference type="Proteomes" id="UP001177003">
    <property type="component" value="Chromosome 0"/>
</dbReference>
<dbReference type="GO" id="GO:0004842">
    <property type="term" value="F:ubiquitin-protein transferase activity"/>
    <property type="evidence" value="ECO:0007669"/>
    <property type="project" value="InterPro"/>
</dbReference>
<keyword evidence="1" id="KW-0862">Zinc</keyword>
<name>A0AA35V0K5_LACSI</name>
<dbReference type="EMBL" id="OX465086">
    <property type="protein sequence ID" value="CAI9259673.1"/>
    <property type="molecule type" value="Genomic_DNA"/>
</dbReference>
<organism evidence="4 5">
    <name type="scientific">Lactuca saligna</name>
    <name type="common">Willowleaf lettuce</name>
    <dbReference type="NCBI Taxonomy" id="75948"/>
    <lineage>
        <taxon>Eukaryota</taxon>
        <taxon>Viridiplantae</taxon>
        <taxon>Streptophyta</taxon>
        <taxon>Embryophyta</taxon>
        <taxon>Tracheophyta</taxon>
        <taxon>Spermatophyta</taxon>
        <taxon>Magnoliopsida</taxon>
        <taxon>eudicotyledons</taxon>
        <taxon>Gunneridae</taxon>
        <taxon>Pentapetalae</taxon>
        <taxon>asterids</taxon>
        <taxon>campanulids</taxon>
        <taxon>Asterales</taxon>
        <taxon>Asteraceae</taxon>
        <taxon>Cichorioideae</taxon>
        <taxon>Cichorieae</taxon>
        <taxon>Lactucinae</taxon>
        <taxon>Lactuca</taxon>
    </lineage>
</organism>
<feature type="compositionally biased region" description="Acidic residues" evidence="2">
    <location>
        <begin position="72"/>
        <end position="93"/>
    </location>
</feature>
<evidence type="ECO:0000256" key="1">
    <source>
        <dbReference type="PROSITE-ProRule" id="PRU00175"/>
    </source>
</evidence>
<dbReference type="InterPro" id="IPR013083">
    <property type="entry name" value="Znf_RING/FYVE/PHD"/>
</dbReference>
<dbReference type="AlphaFoldDB" id="A0AA35V0K5"/>
<dbReference type="GO" id="GO:0048437">
    <property type="term" value="P:floral organ development"/>
    <property type="evidence" value="ECO:0007669"/>
    <property type="project" value="TreeGrafter"/>
</dbReference>
<protein>
    <recommendedName>
        <fullName evidence="3">RING-type domain-containing protein</fullName>
    </recommendedName>
</protein>
<dbReference type="GO" id="GO:0016567">
    <property type="term" value="P:protein ubiquitination"/>
    <property type="evidence" value="ECO:0007669"/>
    <property type="project" value="InterPro"/>
</dbReference>
<feature type="region of interest" description="Disordered" evidence="2">
    <location>
        <begin position="50"/>
        <end position="107"/>
    </location>
</feature>
<keyword evidence="1" id="KW-0863">Zinc-finger</keyword>
<dbReference type="GO" id="GO:0046621">
    <property type="term" value="P:negative regulation of organ growth"/>
    <property type="evidence" value="ECO:0007669"/>
    <property type="project" value="InterPro"/>
</dbReference>
<keyword evidence="1" id="KW-0479">Metal-binding</keyword>
<dbReference type="Pfam" id="PF13639">
    <property type="entry name" value="zf-RING_2"/>
    <property type="match status" value="1"/>
</dbReference>
<dbReference type="Gene3D" id="3.30.40.10">
    <property type="entry name" value="Zinc/RING finger domain, C3HC4 (zinc finger)"/>
    <property type="match status" value="1"/>
</dbReference>
<evidence type="ECO:0000256" key="2">
    <source>
        <dbReference type="SAM" id="MobiDB-lite"/>
    </source>
</evidence>
<dbReference type="FunFam" id="3.30.40.10:FF:000226">
    <property type="entry name" value="E3 ubiquitin ligase BIG BROTHER"/>
    <property type="match status" value="1"/>
</dbReference>
<feature type="region of interest" description="Disordered" evidence="2">
    <location>
        <begin position="136"/>
        <end position="155"/>
    </location>
</feature>